<reference evidence="2 3" key="1">
    <citation type="submission" date="2019-01" db="EMBL/GenBank/DDBJ databases">
        <authorList>
            <person name="Chen W.-M."/>
        </authorList>
    </citation>
    <scope>NUCLEOTIDE SEQUENCE [LARGE SCALE GENOMIC DNA]</scope>
    <source>
        <strain evidence="2 3">TER-1</strain>
    </source>
</reference>
<evidence type="ECO:0000313" key="2">
    <source>
        <dbReference type="EMBL" id="RVU21504.1"/>
    </source>
</evidence>
<gene>
    <name evidence="2" type="ORF">EOE48_00125</name>
</gene>
<dbReference type="RefSeq" id="WP_127726746.1">
    <property type="nucleotide sequence ID" value="NZ_SACP01000001.1"/>
</dbReference>
<dbReference type="InterPro" id="IPR029058">
    <property type="entry name" value="AB_hydrolase_fold"/>
</dbReference>
<dbReference type="OrthoDB" id="9771666at2"/>
<dbReference type="Gene3D" id="3.40.50.1820">
    <property type="entry name" value="alpha/beta hydrolase"/>
    <property type="match status" value="1"/>
</dbReference>
<keyword evidence="3" id="KW-1185">Reference proteome</keyword>
<dbReference type="Proteomes" id="UP000286997">
    <property type="component" value="Unassembled WGS sequence"/>
</dbReference>
<evidence type="ECO:0000313" key="3">
    <source>
        <dbReference type="Proteomes" id="UP000286997"/>
    </source>
</evidence>
<accession>A0A437PHA3</accession>
<dbReference type="AlphaFoldDB" id="A0A437PHA3"/>
<protein>
    <submittedName>
        <fullName evidence="2">Dienelactone hydrolase family protein</fullName>
    </submittedName>
</protein>
<dbReference type="InterPro" id="IPR002925">
    <property type="entry name" value="Dienelactn_hydro"/>
</dbReference>
<dbReference type="InterPro" id="IPR051049">
    <property type="entry name" value="Dienelactone_hydrolase-like"/>
</dbReference>
<sequence length="299" mass="31999">MDATHDGQDLQARDLQGLDGLVTPPFSRRGFVMTGLMTGLTLATTRVEAQVIHTDETGIEAGEVRIPVGDGPMPAYRAKPQGKGPFPVVLVVEEIFGVHDYIKDICRRLAKAGYVAVAPELFARQGDVSKMTDVQEIVREVVSKTPDAQVMGDLDASAAWAASEAGGDAGRLGITGWCRGGRTVWLYAAHNANLKAGVAWYGNFGGTRTPIQPRTAADVITEIRAPVLGLYGAADSGIPVADVEKARDAAKAAGRTVEFEIYPDAPHGFHADYRPSYRKPAAEAGWSRMLDWFKAHGVA</sequence>
<comment type="caution">
    <text evidence="2">The sequence shown here is derived from an EMBL/GenBank/DDBJ whole genome shotgun (WGS) entry which is preliminary data.</text>
</comment>
<dbReference type="SUPFAM" id="SSF53474">
    <property type="entry name" value="alpha/beta-Hydrolases"/>
    <property type="match status" value="1"/>
</dbReference>
<dbReference type="PANTHER" id="PTHR46623">
    <property type="entry name" value="CARBOXYMETHYLENEBUTENOLIDASE-RELATED"/>
    <property type="match status" value="1"/>
</dbReference>
<dbReference type="PANTHER" id="PTHR46623:SF6">
    <property type="entry name" value="ALPHA_BETA-HYDROLASES SUPERFAMILY PROTEIN"/>
    <property type="match status" value="1"/>
</dbReference>
<dbReference type="Pfam" id="PF01738">
    <property type="entry name" value="DLH"/>
    <property type="match status" value="1"/>
</dbReference>
<dbReference type="EMBL" id="SACP01000001">
    <property type="protein sequence ID" value="RVU21504.1"/>
    <property type="molecule type" value="Genomic_DNA"/>
</dbReference>
<keyword evidence="2" id="KW-0378">Hydrolase</keyword>
<feature type="domain" description="Dienelactone hydrolase" evidence="1">
    <location>
        <begin position="73"/>
        <end position="296"/>
    </location>
</feature>
<proteinExistence type="predicted"/>
<name>A0A437PHA3_9HYPH</name>
<organism evidence="2 3">
    <name type="scientific">Methylobacterium oryzihabitans</name>
    <dbReference type="NCBI Taxonomy" id="2499852"/>
    <lineage>
        <taxon>Bacteria</taxon>
        <taxon>Pseudomonadati</taxon>
        <taxon>Pseudomonadota</taxon>
        <taxon>Alphaproteobacteria</taxon>
        <taxon>Hyphomicrobiales</taxon>
        <taxon>Methylobacteriaceae</taxon>
        <taxon>Methylobacterium</taxon>
    </lineage>
</organism>
<dbReference type="GO" id="GO:0016787">
    <property type="term" value="F:hydrolase activity"/>
    <property type="evidence" value="ECO:0007669"/>
    <property type="project" value="UniProtKB-KW"/>
</dbReference>
<evidence type="ECO:0000259" key="1">
    <source>
        <dbReference type="Pfam" id="PF01738"/>
    </source>
</evidence>